<dbReference type="AlphaFoldDB" id="A0A1M7ACV4"/>
<evidence type="ECO:0000313" key="2">
    <source>
        <dbReference type="Proteomes" id="UP000184191"/>
    </source>
</evidence>
<sequence length="41" mass="4585">MRHALALDELVMMLEGKPHVLPGFQAAFDVQTHVEAILAER</sequence>
<evidence type="ECO:0000313" key="1">
    <source>
        <dbReference type="EMBL" id="SHL40563.1"/>
    </source>
</evidence>
<proteinExistence type="predicted"/>
<protein>
    <submittedName>
        <fullName evidence="1">Uncharacterized protein</fullName>
    </submittedName>
</protein>
<organism evidence="1 2">
    <name type="scientific">Roseovarius marisflavi</name>
    <dbReference type="NCBI Taxonomy" id="1054996"/>
    <lineage>
        <taxon>Bacteria</taxon>
        <taxon>Pseudomonadati</taxon>
        <taxon>Pseudomonadota</taxon>
        <taxon>Alphaproteobacteria</taxon>
        <taxon>Rhodobacterales</taxon>
        <taxon>Roseobacteraceae</taxon>
        <taxon>Roseovarius</taxon>
    </lineage>
</organism>
<accession>A0A1M7ACV4</accession>
<name>A0A1M7ACV4_9RHOB</name>
<gene>
    <name evidence="1" type="ORF">SAMN05444414_11320</name>
</gene>
<dbReference type="EMBL" id="FRBN01000013">
    <property type="protein sequence ID" value="SHL40563.1"/>
    <property type="molecule type" value="Genomic_DNA"/>
</dbReference>
<dbReference type="Proteomes" id="UP000184191">
    <property type="component" value="Unassembled WGS sequence"/>
</dbReference>
<reference evidence="2" key="1">
    <citation type="submission" date="2016-11" db="EMBL/GenBank/DDBJ databases">
        <authorList>
            <person name="Varghese N."/>
            <person name="Submissions S."/>
        </authorList>
    </citation>
    <scope>NUCLEOTIDE SEQUENCE [LARGE SCALE GENOMIC DNA]</scope>
    <source>
        <strain evidence="2">DSM 29327</strain>
    </source>
</reference>
<keyword evidence="2" id="KW-1185">Reference proteome</keyword>
<dbReference type="STRING" id="1054996.SAMN05444414_11320"/>